<evidence type="ECO:0000256" key="1">
    <source>
        <dbReference type="SAM" id="Phobius"/>
    </source>
</evidence>
<keyword evidence="1" id="KW-1133">Transmembrane helix</keyword>
<keyword evidence="2" id="KW-0614">Plasmid</keyword>
<keyword evidence="1" id="KW-0812">Transmembrane</keyword>
<proteinExistence type="predicted"/>
<geneLocation type="plasmid" evidence="2">
    <name>p17-15-vir-like</name>
</geneLocation>
<evidence type="ECO:0000313" key="2">
    <source>
        <dbReference type="EMBL" id="QTX13978.1"/>
    </source>
</evidence>
<dbReference type="AlphaFoldDB" id="A0A8B0SVA7"/>
<organism evidence="2">
    <name type="scientific">Klebsiella pneumoniae</name>
    <dbReference type="NCBI Taxonomy" id="573"/>
    <lineage>
        <taxon>Bacteria</taxon>
        <taxon>Pseudomonadati</taxon>
        <taxon>Pseudomonadota</taxon>
        <taxon>Gammaproteobacteria</taxon>
        <taxon>Enterobacterales</taxon>
        <taxon>Enterobacteriaceae</taxon>
        <taxon>Klebsiella/Raoultella group</taxon>
        <taxon>Klebsiella</taxon>
        <taxon>Klebsiella pneumoniae complex</taxon>
    </lineage>
</organism>
<keyword evidence="1" id="KW-0472">Membrane</keyword>
<feature type="transmembrane region" description="Helical" evidence="1">
    <location>
        <begin position="14"/>
        <end position="35"/>
    </location>
</feature>
<dbReference type="EMBL" id="MN956836">
    <property type="protein sequence ID" value="QTX13978.1"/>
    <property type="molecule type" value="Genomic_DNA"/>
</dbReference>
<name>A0A8B0SVA7_KLEPN</name>
<sequence>MWLERTTGNPIRRYAFSTTLLLLHVVTSAFLNFQWDNSRRIFLMLNHLPPTFEA</sequence>
<accession>A0A8B0SVA7</accession>
<protein>
    <submittedName>
        <fullName evidence="2">Uncharacterized protein</fullName>
    </submittedName>
</protein>
<reference evidence="2" key="1">
    <citation type="submission" date="2020-01" db="EMBL/GenBank/DDBJ databases">
        <authorList>
            <person name="Qin S."/>
        </authorList>
    </citation>
    <scope>NUCLEOTIDE SEQUENCE</scope>
    <source>
        <strain evidence="2">CVir17-16-YZ6g</strain>
        <plasmid evidence="2">p17-15-vir-like</plasmid>
    </source>
</reference>